<feature type="signal peptide" evidence="1">
    <location>
        <begin position="1"/>
        <end position="26"/>
    </location>
</feature>
<evidence type="ECO:0000313" key="3">
    <source>
        <dbReference type="Proteomes" id="UP000297318"/>
    </source>
</evidence>
<name>A0A4Z1E643_9MICO</name>
<comment type="caution">
    <text evidence="2">The sequence shown here is derived from an EMBL/GenBank/DDBJ whole genome shotgun (WGS) entry which is preliminary data.</text>
</comment>
<reference evidence="2 3" key="1">
    <citation type="submission" date="2018-11" db="EMBL/GenBank/DDBJ databases">
        <title>Complete genome sequencing of the Actinobacteria Serinibacter sp. K3-2.</title>
        <authorList>
            <person name="Rakitin A.L."/>
            <person name="Beletsky A.V."/>
            <person name="Mardanov A.V."/>
            <person name="Ravin N.V."/>
            <person name="Gromova A.S."/>
            <person name="Filippova S.N."/>
            <person name="Gal'Chenko V.F."/>
        </authorList>
    </citation>
    <scope>NUCLEOTIDE SEQUENCE [LARGE SCALE GENOMIC DNA]</scope>
    <source>
        <strain evidence="2 3">K3-2</strain>
    </source>
</reference>
<gene>
    <name evidence="2" type="ORF">SERN_0811</name>
</gene>
<accession>A0A4Z1E643</accession>
<keyword evidence="3" id="KW-1185">Reference proteome</keyword>
<dbReference type="PROSITE" id="PS51257">
    <property type="entry name" value="PROKAR_LIPOPROTEIN"/>
    <property type="match status" value="1"/>
</dbReference>
<dbReference type="AlphaFoldDB" id="A0A4Z1E643"/>
<proteinExistence type="predicted"/>
<evidence type="ECO:0000313" key="2">
    <source>
        <dbReference type="EMBL" id="TGO06619.1"/>
    </source>
</evidence>
<keyword evidence="1" id="KW-0732">Signal</keyword>
<dbReference type="Proteomes" id="UP000297318">
    <property type="component" value="Unassembled WGS sequence"/>
</dbReference>
<protein>
    <submittedName>
        <fullName evidence="2">Uncharacterized protein</fullName>
    </submittedName>
</protein>
<dbReference type="RefSeq" id="WP_233251447.1">
    <property type="nucleotide sequence ID" value="NZ_RHPJ01000001.1"/>
</dbReference>
<organism evidence="2 3">
    <name type="scientific">Serinibacter arcticus</name>
    <dbReference type="NCBI Taxonomy" id="1655435"/>
    <lineage>
        <taxon>Bacteria</taxon>
        <taxon>Bacillati</taxon>
        <taxon>Actinomycetota</taxon>
        <taxon>Actinomycetes</taxon>
        <taxon>Micrococcales</taxon>
        <taxon>Beutenbergiaceae</taxon>
        <taxon>Serinibacter</taxon>
    </lineage>
</organism>
<evidence type="ECO:0000256" key="1">
    <source>
        <dbReference type="SAM" id="SignalP"/>
    </source>
</evidence>
<dbReference type="EMBL" id="RHPJ01000001">
    <property type="protein sequence ID" value="TGO06619.1"/>
    <property type="molecule type" value="Genomic_DNA"/>
</dbReference>
<feature type="chain" id="PRO_5021360081" evidence="1">
    <location>
        <begin position="27"/>
        <end position="107"/>
    </location>
</feature>
<sequence length="107" mass="11175">MKRTITATAAVLGILVLGACSVTASANRTVGAEQIAEEAEGALEEQVGQRPDIDCGDDQVDLVDGEVVDCELTDPTTGDEYDTTVTLSDVDGTNFNIDVQVAQEAND</sequence>